<gene>
    <name evidence="3" type="ORF">RBU60_00795</name>
</gene>
<feature type="repeat" description="TPR" evidence="1">
    <location>
        <begin position="314"/>
        <end position="347"/>
    </location>
</feature>
<keyword evidence="2" id="KW-0732">Signal</keyword>
<name>A0ABU0ZXA3_9FLAO</name>
<dbReference type="Pfam" id="PF13174">
    <property type="entry name" value="TPR_6"/>
    <property type="match status" value="1"/>
</dbReference>
<dbReference type="PROSITE" id="PS50005">
    <property type="entry name" value="TPR"/>
    <property type="match status" value="4"/>
</dbReference>
<dbReference type="Gene3D" id="1.25.40.10">
    <property type="entry name" value="Tetratricopeptide repeat domain"/>
    <property type="match status" value="8"/>
</dbReference>
<feature type="repeat" description="TPR" evidence="1">
    <location>
        <begin position="539"/>
        <end position="572"/>
    </location>
</feature>
<dbReference type="InterPro" id="IPR039340">
    <property type="entry name" value="Tfc4/TFIIIC-102/Sfc4"/>
</dbReference>
<evidence type="ECO:0000313" key="3">
    <source>
        <dbReference type="EMBL" id="MDQ7916100.1"/>
    </source>
</evidence>
<protein>
    <submittedName>
        <fullName evidence="3">Tetratricopeptide repeat protein</fullName>
    </submittedName>
</protein>
<evidence type="ECO:0000313" key="4">
    <source>
        <dbReference type="Proteomes" id="UP001230915"/>
    </source>
</evidence>
<proteinExistence type="predicted"/>
<dbReference type="SUPFAM" id="SSF48452">
    <property type="entry name" value="TPR-like"/>
    <property type="match status" value="7"/>
</dbReference>
<reference evidence="3 4" key="1">
    <citation type="submission" date="2023-08" db="EMBL/GenBank/DDBJ databases">
        <title>Mesonia sp. MT50, isolated from deep-sea sediment of the Mariana Trench.</title>
        <authorList>
            <person name="Fu H."/>
        </authorList>
    </citation>
    <scope>NUCLEOTIDE SEQUENCE [LARGE SCALE GENOMIC DNA]</scope>
    <source>
        <strain evidence="3 4">MT50</strain>
    </source>
</reference>
<sequence length="1011" mass="116343">MLKKISLCLALTASVSVSVFSQQTAIYTNDFADYNRAMVLFENNQYQAAQTLFQKVEEEVSGQELKADCAYYIAICAVRLNQSNADSLMEDFVSEHPTSTKRNSAYINVANYYFNNGDYNRARIWYEKVDTSSLSRAEQQEFDFNNGYAYFKAGRKDEAKTYFNRVRDSKEYGSQAKYYLGFIAYEGDDYQEANDMFEEVKGDGRLDKSLSYFQSDMNFKLGKFEKAITLGKAQLDRSNRMERSQLNKIIGESYFNLEQYDQAIPYLKEYQGDRGKWNNTDYYQLGYAYYQQGEFQNAINEFNKIINGQNHVAQNAYYHLAESYVELDQKQQALNAFKNASEMDFDKKIQEDAALNYAKLSYEIGNNYKSIPEVLNDFLEKYPNNSATTEIEKLLIDSYITSKNYKKAMSILEGSNKYNDKLVYQKVAYYRATELYNEGNYSAALVHFNKSLKERNDAMFTAKATYWKAESDYNLENYQSALIGYKEFMGMVSAKQTDEFKSIDYNIAYAYFKKKEYANAVSHFKAYAEKGDIPLTQKNDAYLRLGDSYFVTSDYWPAMEAYNKSIGLKGIDSDYAYFQKAISYGFVNRNEDKIKDLESFISKYPSSIYKDDALYELGNTYVAEENSAAALKTYARLQNEEASSSFVSRSLLKQGLIYYNGNEGDKALTKFKKVVSDFPNTDESVQAVKTARVIYVDLGRTDEYAAWVKNLDFVEVADSDIDNATYEAAEQQFIENNTGPAIKGFEKYLQQFPKGLHANSAHFYLAQLQYKTDKKAEAAPHYEYVTQQSRSEFTEQALARLSQIYLEQKNDQKAIPVLKRLETEADFPQNIIFAQSNLMKSYYQQEDYAQTIVYAERVLQNGKIENNVKSDAQVFIARSAIKTGDENRAKTAYQEVQKIAKGELAAEAQYYEAYFLNKEGKFKASNKSIQIIAKEYSGYKKYSYQGLLLMSKNFYDAEPPYKDPYQATVVLENIINSVKGYPEVVKEAEAELIRIKTEEAKTNSSVETQQN</sequence>
<dbReference type="PANTHER" id="PTHR23082">
    <property type="entry name" value="TRANSCRIPTION INITIATION FACTOR IIIC TFIIIC , POLYPEPTIDE 3-RELATED"/>
    <property type="match status" value="1"/>
</dbReference>
<evidence type="ECO:0000256" key="2">
    <source>
        <dbReference type="SAM" id="SignalP"/>
    </source>
</evidence>
<dbReference type="InterPro" id="IPR019734">
    <property type="entry name" value="TPR_rpt"/>
</dbReference>
<feature type="repeat" description="TPR" evidence="1">
    <location>
        <begin position="648"/>
        <end position="681"/>
    </location>
</feature>
<organism evidence="3 4">
    <name type="scientific">Mesonia profundi</name>
    <dbReference type="NCBI Taxonomy" id="3070998"/>
    <lineage>
        <taxon>Bacteria</taxon>
        <taxon>Pseudomonadati</taxon>
        <taxon>Bacteroidota</taxon>
        <taxon>Flavobacteriia</taxon>
        <taxon>Flavobacteriales</taxon>
        <taxon>Flavobacteriaceae</taxon>
        <taxon>Mesonia</taxon>
    </lineage>
</organism>
<dbReference type="RefSeq" id="WP_308862708.1">
    <property type="nucleotide sequence ID" value="NZ_JAVHUL010000001.1"/>
</dbReference>
<dbReference type="Pfam" id="PF12895">
    <property type="entry name" value="ANAPC3"/>
    <property type="match status" value="1"/>
</dbReference>
<dbReference type="Pfam" id="PF13181">
    <property type="entry name" value="TPR_8"/>
    <property type="match status" value="1"/>
</dbReference>
<evidence type="ECO:0000256" key="1">
    <source>
        <dbReference type="PROSITE-ProRule" id="PRU00339"/>
    </source>
</evidence>
<feature type="chain" id="PRO_5045291235" evidence="2">
    <location>
        <begin position="22"/>
        <end position="1011"/>
    </location>
</feature>
<keyword evidence="4" id="KW-1185">Reference proteome</keyword>
<dbReference type="PANTHER" id="PTHR23082:SF0">
    <property type="entry name" value="GENERAL TRANSCRIPTION FACTOR 3C POLYPEPTIDE 3"/>
    <property type="match status" value="1"/>
</dbReference>
<feature type="signal peptide" evidence="2">
    <location>
        <begin position="1"/>
        <end position="21"/>
    </location>
</feature>
<feature type="repeat" description="TPR" evidence="1">
    <location>
        <begin position="279"/>
        <end position="312"/>
    </location>
</feature>
<keyword evidence="1" id="KW-0802">TPR repeat</keyword>
<dbReference type="EMBL" id="JAVHUL010000001">
    <property type="protein sequence ID" value="MDQ7916100.1"/>
    <property type="molecule type" value="Genomic_DNA"/>
</dbReference>
<dbReference type="Pfam" id="PF13432">
    <property type="entry name" value="TPR_16"/>
    <property type="match status" value="1"/>
</dbReference>
<dbReference type="SMART" id="SM00028">
    <property type="entry name" value="TPR"/>
    <property type="match status" value="10"/>
</dbReference>
<comment type="caution">
    <text evidence="3">The sequence shown here is derived from an EMBL/GenBank/DDBJ whole genome shotgun (WGS) entry which is preliminary data.</text>
</comment>
<dbReference type="Proteomes" id="UP001230915">
    <property type="component" value="Unassembled WGS sequence"/>
</dbReference>
<dbReference type="InterPro" id="IPR011990">
    <property type="entry name" value="TPR-like_helical_dom_sf"/>
</dbReference>
<accession>A0ABU0ZXA3</accession>